<keyword evidence="6 8" id="KW-1133">Transmembrane helix</keyword>
<comment type="subcellular location">
    <subcellularLocation>
        <location evidence="1">Membrane</location>
        <topology evidence="1">Multi-pass membrane protein</topology>
    </subcellularLocation>
</comment>
<feature type="transmembrane region" description="Helical" evidence="8">
    <location>
        <begin position="301"/>
        <end position="322"/>
    </location>
</feature>
<evidence type="ECO:0000256" key="2">
    <source>
        <dbReference type="ARBA" id="ARBA00022448"/>
    </source>
</evidence>
<keyword evidence="3 8" id="KW-0812">Transmembrane</keyword>
<dbReference type="Gene3D" id="3.40.50.300">
    <property type="entry name" value="P-loop containing nucleotide triphosphate hydrolases"/>
    <property type="match status" value="1"/>
</dbReference>
<protein>
    <recommendedName>
        <fullName evidence="9">ABC transporter domain-containing protein</fullName>
    </recommendedName>
</protein>
<dbReference type="SUPFAM" id="SSF52540">
    <property type="entry name" value="P-loop containing nucleoside triphosphate hydrolases"/>
    <property type="match status" value="1"/>
</dbReference>
<dbReference type="InterPro" id="IPR027417">
    <property type="entry name" value="P-loop_NTPase"/>
</dbReference>
<keyword evidence="4" id="KW-0547">Nucleotide-binding</keyword>
<dbReference type="PANTHER" id="PTHR48041:SF91">
    <property type="entry name" value="ABC TRANSPORTER G FAMILY MEMBER 28"/>
    <property type="match status" value="1"/>
</dbReference>
<feature type="transmembrane region" description="Helical" evidence="8">
    <location>
        <begin position="793"/>
        <end position="810"/>
    </location>
</feature>
<dbReference type="InterPro" id="IPR050352">
    <property type="entry name" value="ABCG_transporters"/>
</dbReference>
<sequence length="1048" mass="114588">MGHSCRLSLAQNTLRSPKRGNQDFQVRGEDTRLRPIMAIPPASTAADDFTFSLADIPQDPFLPQGLLKGPAFLDTQACLCAYRQTPISDSNAAAWECIGNQTNGIDVYTGGKWFRPTHSARISDEDDENLGPIWDASNGPDASMPLVFDAEQDDLVTVDESRLSPYDAACTGLNHTRFSETFYRAVDQRANNETMVDAAPCYRGPYAVPMQIMGLEQWQQEGCKEGFLLARAAGMTCQIGHSNTGMGPFEPVICQGGFFCAKGAKEKLQCPAGHYCPPGTAQPTPCAVGSACPAGSLSQRFYIPLAILIIFDVCLIVGMLLLRLRNRVKKNSDVHVAIAGSGKPGAGLRRIVTDRVVGYKSVRADDNVPWDPESSPVSEPGTPRRALTGFEAALAMEQGQRIQDMADLSPELRSFVQSMQKATDAARLGLSFQYADLSFQPKGMARPILQNVTGSIDRGSLTAVMGGSGAGKSTFVNVLMGKTTNTGGVVMVNDTPNKMKRFRKQVGFVPQDDIVLPELTVYENILHSARVRLPRTWEDKDIRAHVHSVIDCLELSHVRDSRVGTVGKPLISGGQRKRVSIGMELAAAPMAIFLDEPTSGLDATAASSIMRTLKAIARIGISVIVIIHQPRMEIFEMLDQLILLANGQIIYEGPEDYVQQYFENCGFTFPPHANSGDVVTDIITGNGRAYKAKGDISKDWLISNWIGSRQHAQIKERHASVVSSISSAHGRRRSVTPSTLMSLSRNSLPLDHQSLRDPAMLEALKKRGAPRLKQTWLCLRRAMVQQWRDKTSFWFEMALASVAAGLLGLAQNSRNGVLFRGIYQGEFAILSNAVDLTSVPQLALLMGVAIGLISAAPGVRVFSEEMLLHRREAEAGHSRLAYFLAKVLCVLPRMLVACMHFSTITLVLAKPVIPWGIAFIGNLSYFWCVYGMSGVISMVAKREDAPLLATMASLILGILCGAAPTLAQISKWNMVWLWRMSPGVWLSELYFGELVRPFGYLYQTDMAAAAMGYKLDATWRNIGVLVAIGVAYRLIAYAGLFLGKRMRI</sequence>
<evidence type="ECO:0000313" key="11">
    <source>
        <dbReference type="Proteomes" id="UP001430848"/>
    </source>
</evidence>
<dbReference type="SMART" id="SM00382">
    <property type="entry name" value="AAA"/>
    <property type="match status" value="1"/>
</dbReference>
<organism evidence="10 11">
    <name type="scientific">Diaporthe eres</name>
    <name type="common">Phomopsis oblonga</name>
    <dbReference type="NCBI Taxonomy" id="83184"/>
    <lineage>
        <taxon>Eukaryota</taxon>
        <taxon>Fungi</taxon>
        <taxon>Dikarya</taxon>
        <taxon>Ascomycota</taxon>
        <taxon>Pezizomycotina</taxon>
        <taxon>Sordariomycetes</taxon>
        <taxon>Sordariomycetidae</taxon>
        <taxon>Diaporthales</taxon>
        <taxon>Diaporthaceae</taxon>
        <taxon>Diaporthe</taxon>
        <taxon>Diaporthe eres species complex</taxon>
    </lineage>
</organism>
<name>A0ABR1PLP3_DIAER</name>
<feature type="domain" description="ABC transporter" evidence="9">
    <location>
        <begin position="432"/>
        <end position="671"/>
    </location>
</feature>
<evidence type="ECO:0000256" key="5">
    <source>
        <dbReference type="ARBA" id="ARBA00022840"/>
    </source>
</evidence>
<feature type="transmembrane region" description="Helical" evidence="8">
    <location>
        <begin position="947"/>
        <end position="969"/>
    </location>
</feature>
<dbReference type="PROSITE" id="PS50893">
    <property type="entry name" value="ABC_TRANSPORTER_2"/>
    <property type="match status" value="1"/>
</dbReference>
<dbReference type="EMBL" id="JAKNSF020000004">
    <property type="protein sequence ID" value="KAK7739424.1"/>
    <property type="molecule type" value="Genomic_DNA"/>
</dbReference>
<evidence type="ECO:0000256" key="6">
    <source>
        <dbReference type="ARBA" id="ARBA00022989"/>
    </source>
</evidence>
<comment type="caution">
    <text evidence="10">The sequence shown here is derived from an EMBL/GenBank/DDBJ whole genome shotgun (WGS) entry which is preliminary data.</text>
</comment>
<feature type="transmembrane region" description="Helical" evidence="8">
    <location>
        <begin position="915"/>
        <end position="940"/>
    </location>
</feature>
<gene>
    <name evidence="10" type="ORF">SLS63_001768</name>
</gene>
<evidence type="ECO:0000256" key="4">
    <source>
        <dbReference type="ARBA" id="ARBA00022741"/>
    </source>
</evidence>
<feature type="transmembrane region" description="Helical" evidence="8">
    <location>
        <begin position="1022"/>
        <end position="1042"/>
    </location>
</feature>
<dbReference type="Pfam" id="PF00005">
    <property type="entry name" value="ABC_tran"/>
    <property type="match status" value="1"/>
</dbReference>
<dbReference type="PROSITE" id="PS00211">
    <property type="entry name" value="ABC_TRANSPORTER_1"/>
    <property type="match status" value="1"/>
</dbReference>
<evidence type="ECO:0000313" key="10">
    <source>
        <dbReference type="EMBL" id="KAK7739424.1"/>
    </source>
</evidence>
<evidence type="ECO:0000256" key="1">
    <source>
        <dbReference type="ARBA" id="ARBA00004141"/>
    </source>
</evidence>
<proteinExistence type="predicted"/>
<reference evidence="10 11" key="1">
    <citation type="submission" date="2024-02" db="EMBL/GenBank/DDBJ databases">
        <title>De novo assembly and annotation of 12 fungi associated with fruit tree decline syndrome in Ontario, Canada.</title>
        <authorList>
            <person name="Sulman M."/>
            <person name="Ellouze W."/>
            <person name="Ilyukhin E."/>
        </authorList>
    </citation>
    <scope>NUCLEOTIDE SEQUENCE [LARGE SCALE GENOMIC DNA]</scope>
    <source>
        <strain evidence="10 11">M169</strain>
    </source>
</reference>
<dbReference type="PANTHER" id="PTHR48041">
    <property type="entry name" value="ABC TRANSPORTER G FAMILY MEMBER 28"/>
    <property type="match status" value="1"/>
</dbReference>
<feature type="transmembrane region" description="Helical" evidence="8">
    <location>
        <begin position="842"/>
        <end position="862"/>
    </location>
</feature>
<dbReference type="InterPro" id="IPR003439">
    <property type="entry name" value="ABC_transporter-like_ATP-bd"/>
</dbReference>
<evidence type="ECO:0000256" key="7">
    <source>
        <dbReference type="ARBA" id="ARBA00023136"/>
    </source>
</evidence>
<feature type="transmembrane region" description="Helical" evidence="8">
    <location>
        <begin position="883"/>
        <end position="909"/>
    </location>
</feature>
<dbReference type="InterPro" id="IPR043926">
    <property type="entry name" value="ABCG_dom"/>
</dbReference>
<dbReference type="InterPro" id="IPR017871">
    <property type="entry name" value="ABC_transporter-like_CS"/>
</dbReference>
<dbReference type="CDD" id="cd03213">
    <property type="entry name" value="ABCG_EPDR"/>
    <property type="match status" value="1"/>
</dbReference>
<keyword evidence="2" id="KW-0813">Transport</keyword>
<evidence type="ECO:0000256" key="8">
    <source>
        <dbReference type="SAM" id="Phobius"/>
    </source>
</evidence>
<dbReference type="InterPro" id="IPR003593">
    <property type="entry name" value="AAA+_ATPase"/>
</dbReference>
<keyword evidence="5" id="KW-0067">ATP-binding</keyword>
<evidence type="ECO:0000259" key="9">
    <source>
        <dbReference type="PROSITE" id="PS50893"/>
    </source>
</evidence>
<accession>A0ABR1PLP3</accession>
<dbReference type="Proteomes" id="UP001430848">
    <property type="component" value="Unassembled WGS sequence"/>
</dbReference>
<evidence type="ECO:0000256" key="3">
    <source>
        <dbReference type="ARBA" id="ARBA00022692"/>
    </source>
</evidence>
<keyword evidence="7 8" id="KW-0472">Membrane</keyword>
<dbReference type="Pfam" id="PF19055">
    <property type="entry name" value="ABC2_membrane_7"/>
    <property type="match status" value="1"/>
</dbReference>
<keyword evidence="11" id="KW-1185">Reference proteome</keyword>